<evidence type="ECO:0000256" key="7">
    <source>
        <dbReference type="ARBA" id="ARBA00023004"/>
    </source>
</evidence>
<dbReference type="AlphaFoldDB" id="A0A1G1WE25"/>
<dbReference type="SMART" id="SM00729">
    <property type="entry name" value="Elp3"/>
    <property type="match status" value="1"/>
</dbReference>
<keyword evidence="6" id="KW-0479">Metal-binding</keyword>
<dbReference type="SFLD" id="SFLDS00029">
    <property type="entry name" value="Radical_SAM"/>
    <property type="match status" value="1"/>
</dbReference>
<dbReference type="InterPro" id="IPR020612">
    <property type="entry name" value="Methylthiotransferase_CS"/>
</dbReference>
<dbReference type="EC" id="2.8.4.3" evidence="9"/>
<keyword evidence="7" id="KW-0408">Iron</keyword>
<dbReference type="PANTHER" id="PTHR43020:SF2">
    <property type="entry name" value="MITOCHONDRIAL TRNA METHYLTHIOTRANSFERASE CDK5RAP1"/>
    <property type="match status" value="1"/>
</dbReference>
<keyword evidence="5" id="KW-0949">S-adenosyl-L-methionine</keyword>
<dbReference type="SFLD" id="SFLDG01082">
    <property type="entry name" value="B12-binding_domain_containing"/>
    <property type="match status" value="1"/>
</dbReference>
<evidence type="ECO:0000256" key="2">
    <source>
        <dbReference type="ARBA" id="ARBA00003234"/>
    </source>
</evidence>
<keyword evidence="8" id="KW-0411">Iron-sulfur</keyword>
<dbReference type="Pfam" id="PF00919">
    <property type="entry name" value="UPF0004"/>
    <property type="match status" value="1"/>
</dbReference>
<dbReference type="InterPro" id="IPR007197">
    <property type="entry name" value="rSAM"/>
</dbReference>
<gene>
    <name evidence="15" type="ORF">A2Z24_02405</name>
</gene>
<feature type="domain" description="MTTase N-terminal" evidence="13">
    <location>
        <begin position="8"/>
        <end position="133"/>
    </location>
</feature>
<evidence type="ECO:0000256" key="6">
    <source>
        <dbReference type="ARBA" id="ARBA00022723"/>
    </source>
</evidence>
<dbReference type="FunFam" id="3.80.30.20:FF:000001">
    <property type="entry name" value="tRNA-2-methylthio-N(6)-dimethylallyladenosine synthase 2"/>
    <property type="match status" value="1"/>
</dbReference>
<evidence type="ECO:0000256" key="5">
    <source>
        <dbReference type="ARBA" id="ARBA00022691"/>
    </source>
</evidence>
<evidence type="ECO:0000259" key="13">
    <source>
        <dbReference type="PROSITE" id="PS51449"/>
    </source>
</evidence>
<dbReference type="PROSITE" id="PS51918">
    <property type="entry name" value="RADICAL_SAM"/>
    <property type="match status" value="1"/>
</dbReference>
<dbReference type="GO" id="GO:0005829">
    <property type="term" value="C:cytosol"/>
    <property type="evidence" value="ECO:0007669"/>
    <property type="project" value="TreeGrafter"/>
</dbReference>
<evidence type="ECO:0000256" key="1">
    <source>
        <dbReference type="ARBA" id="ARBA00001966"/>
    </source>
</evidence>
<evidence type="ECO:0000256" key="11">
    <source>
        <dbReference type="ARBA" id="ARBA00080698"/>
    </source>
</evidence>
<dbReference type="CDD" id="cd01335">
    <property type="entry name" value="Radical_SAM"/>
    <property type="match status" value="1"/>
</dbReference>
<evidence type="ECO:0000259" key="14">
    <source>
        <dbReference type="PROSITE" id="PS51918"/>
    </source>
</evidence>
<evidence type="ECO:0000256" key="9">
    <source>
        <dbReference type="ARBA" id="ARBA00033765"/>
    </source>
</evidence>
<dbReference type="GO" id="GO:0051539">
    <property type="term" value="F:4 iron, 4 sulfur cluster binding"/>
    <property type="evidence" value="ECO:0007669"/>
    <property type="project" value="UniProtKB-KW"/>
</dbReference>
<evidence type="ECO:0000256" key="3">
    <source>
        <dbReference type="ARBA" id="ARBA00022485"/>
    </source>
</evidence>
<dbReference type="GO" id="GO:0046872">
    <property type="term" value="F:metal ion binding"/>
    <property type="evidence" value="ECO:0007669"/>
    <property type="project" value="UniProtKB-KW"/>
</dbReference>
<dbReference type="Proteomes" id="UP000177588">
    <property type="component" value="Unassembled WGS sequence"/>
</dbReference>
<dbReference type="PROSITE" id="PS51449">
    <property type="entry name" value="MTTASE_N"/>
    <property type="match status" value="1"/>
</dbReference>
<dbReference type="InterPro" id="IPR038135">
    <property type="entry name" value="Methylthiotransferase_N_sf"/>
</dbReference>
<dbReference type="InterPro" id="IPR006638">
    <property type="entry name" value="Elp3/MiaA/NifB-like_rSAM"/>
</dbReference>
<comment type="caution">
    <text evidence="15">The sequence shown here is derived from an EMBL/GenBank/DDBJ whole genome shotgun (WGS) entry which is preliminary data.</text>
</comment>
<dbReference type="InterPro" id="IPR023404">
    <property type="entry name" value="rSAM_horseshoe"/>
</dbReference>
<accession>A0A1G1WE25</accession>
<dbReference type="Gene3D" id="3.40.50.12160">
    <property type="entry name" value="Methylthiotransferase, N-terminal domain"/>
    <property type="match status" value="1"/>
</dbReference>
<dbReference type="InterPro" id="IPR058240">
    <property type="entry name" value="rSAM_sf"/>
</dbReference>
<dbReference type="InterPro" id="IPR013848">
    <property type="entry name" value="Methylthiotransferase_N"/>
</dbReference>
<evidence type="ECO:0000256" key="10">
    <source>
        <dbReference type="ARBA" id="ARBA00068570"/>
    </source>
</evidence>
<name>A0A1G1WE25_9BACT</name>
<dbReference type="PROSITE" id="PS01278">
    <property type="entry name" value="MTTASE_RADICAL"/>
    <property type="match status" value="1"/>
</dbReference>
<protein>
    <recommendedName>
        <fullName evidence="10">tRNA-2-methylthio-N(6)-dimethylallyladenosine synthase</fullName>
        <ecNumber evidence="9">2.8.4.3</ecNumber>
    </recommendedName>
    <alternativeName>
        <fullName evidence="12">(Dimethylallyl)adenosine tRNA methylthiotransferase MiaB</fullName>
    </alternativeName>
    <alternativeName>
        <fullName evidence="11">tRNA-i(6)A37 methylthiotransferase</fullName>
    </alternativeName>
</protein>
<evidence type="ECO:0000313" key="16">
    <source>
        <dbReference type="Proteomes" id="UP000177588"/>
    </source>
</evidence>
<dbReference type="EMBL" id="MHCT01000017">
    <property type="protein sequence ID" value="OGY25949.1"/>
    <property type="molecule type" value="Genomic_DNA"/>
</dbReference>
<dbReference type="Gene3D" id="3.80.30.20">
    <property type="entry name" value="tm_1862 like domain"/>
    <property type="match status" value="1"/>
</dbReference>
<organism evidence="15 16">
    <name type="scientific">Candidatus Woykebacteria bacterium RBG_16_44_10</name>
    <dbReference type="NCBI Taxonomy" id="1802597"/>
    <lineage>
        <taxon>Bacteria</taxon>
        <taxon>Candidatus Woykeibacteriota</taxon>
    </lineage>
</organism>
<feature type="domain" description="Radical SAM core" evidence="14">
    <location>
        <begin position="128"/>
        <end position="388"/>
    </location>
</feature>
<proteinExistence type="predicted"/>
<comment type="function">
    <text evidence="2">Catalyzes the methylthiolation of N6-(dimethylallyl)adenosine (i(6)A), leading to the formation of 2-methylthio-N6-(dimethylallyl)adenosine (ms(2)i(6)A) at position 37 in tRNAs that read codons beginning with uridine.</text>
</comment>
<evidence type="ECO:0000256" key="12">
    <source>
        <dbReference type="ARBA" id="ARBA00081141"/>
    </source>
</evidence>
<dbReference type="GO" id="GO:0035597">
    <property type="term" value="F:tRNA-2-methylthio-N(6)-dimethylallyladenosine(37) synthase activity"/>
    <property type="evidence" value="ECO:0007669"/>
    <property type="project" value="UniProtKB-EC"/>
</dbReference>
<keyword evidence="4" id="KW-0808">Transferase</keyword>
<evidence type="ECO:0000256" key="8">
    <source>
        <dbReference type="ARBA" id="ARBA00023014"/>
    </source>
</evidence>
<sequence length="392" mass="44828">MGMKNARPSYFVVTFGCQQNKADSERIAGAFESRGFTKSPSLEQADNVIINTCMVRQHAEDRVYGLMKHLTTLKEKNPNFELILTGCLVGAMVYDTSGKFRRLMRNRLPLVDEFLPIGEVGFDVPTRRESKTHAWVIISNGCNNFCSYCIVPFSRGREVSRHWQDIMAEIDELKSHGYREITMLGQNVNSYGADFVKEHLKGGKYLLPDGRTVLPVMVKMSMGRKRIPTLFPHLLEEVAKNGFEKVSFLSANPWDFSDELIEVIARNPNIDRYIHLPIQSGDDTILRKMNRWYTAVEYKKLVKKIRKKIPGVEIGTDIIVGFPGETERQFENTFKLAKEIGWSVAYIAMYSPRPHTASAKNHTDNISSAEKHRRFHILNKLINKKLASKVRP</sequence>
<dbReference type="PANTHER" id="PTHR43020">
    <property type="entry name" value="CDK5 REGULATORY SUBUNIT-ASSOCIATED PROTEIN 1"/>
    <property type="match status" value="1"/>
</dbReference>
<evidence type="ECO:0000256" key="4">
    <source>
        <dbReference type="ARBA" id="ARBA00022679"/>
    </source>
</evidence>
<reference evidence="15 16" key="1">
    <citation type="journal article" date="2016" name="Nat. Commun.">
        <title>Thousands of microbial genomes shed light on interconnected biogeochemical processes in an aquifer system.</title>
        <authorList>
            <person name="Anantharaman K."/>
            <person name="Brown C.T."/>
            <person name="Hug L.A."/>
            <person name="Sharon I."/>
            <person name="Castelle C.J."/>
            <person name="Probst A.J."/>
            <person name="Thomas B.C."/>
            <person name="Singh A."/>
            <person name="Wilkins M.J."/>
            <person name="Karaoz U."/>
            <person name="Brodie E.L."/>
            <person name="Williams K.H."/>
            <person name="Hubbard S.S."/>
            <person name="Banfield J.F."/>
        </authorList>
    </citation>
    <scope>NUCLEOTIDE SEQUENCE [LARGE SCALE GENOMIC DNA]</scope>
</reference>
<evidence type="ECO:0000313" key="15">
    <source>
        <dbReference type="EMBL" id="OGY25949.1"/>
    </source>
</evidence>
<keyword evidence="3" id="KW-0004">4Fe-4S</keyword>
<comment type="cofactor">
    <cofactor evidence="1">
        <name>[4Fe-4S] cluster</name>
        <dbReference type="ChEBI" id="CHEBI:49883"/>
    </cofactor>
</comment>
<dbReference type="Pfam" id="PF04055">
    <property type="entry name" value="Radical_SAM"/>
    <property type="match status" value="1"/>
</dbReference>
<dbReference type="FunFam" id="3.40.50.12160:FF:000003">
    <property type="entry name" value="CDK5 regulatory subunit-associated protein 1"/>
    <property type="match status" value="1"/>
</dbReference>
<dbReference type="SUPFAM" id="SSF102114">
    <property type="entry name" value="Radical SAM enzymes"/>
    <property type="match status" value="1"/>
</dbReference>
<dbReference type="NCBIfam" id="TIGR00089">
    <property type="entry name" value="MiaB/RimO family radical SAM methylthiotransferase"/>
    <property type="match status" value="1"/>
</dbReference>
<dbReference type="InterPro" id="IPR005839">
    <property type="entry name" value="Methylthiotransferase"/>
</dbReference>